<name>A0ABR7VBN4_9FLAO</name>
<feature type="transmembrane region" description="Helical" evidence="2">
    <location>
        <begin position="196"/>
        <end position="214"/>
    </location>
</feature>
<feature type="transmembrane region" description="Helical" evidence="2">
    <location>
        <begin position="111"/>
        <end position="130"/>
    </location>
</feature>
<organism evidence="3 4">
    <name type="scientific">Maribacter arenosus</name>
    <dbReference type="NCBI Taxonomy" id="1854708"/>
    <lineage>
        <taxon>Bacteria</taxon>
        <taxon>Pseudomonadati</taxon>
        <taxon>Bacteroidota</taxon>
        <taxon>Flavobacteriia</taxon>
        <taxon>Flavobacteriales</taxon>
        <taxon>Flavobacteriaceae</taxon>
        <taxon>Maribacter</taxon>
    </lineage>
</organism>
<feature type="transmembrane region" description="Helical" evidence="2">
    <location>
        <begin position="269"/>
        <end position="289"/>
    </location>
</feature>
<dbReference type="RefSeq" id="WP_188314198.1">
    <property type="nucleotide sequence ID" value="NZ_JABTCG010000003.1"/>
</dbReference>
<feature type="transmembrane region" description="Helical" evidence="2">
    <location>
        <begin position="757"/>
        <end position="774"/>
    </location>
</feature>
<feature type="transmembrane region" description="Helical" evidence="2">
    <location>
        <begin position="469"/>
        <end position="491"/>
    </location>
</feature>
<keyword evidence="2" id="KW-0812">Transmembrane</keyword>
<protein>
    <submittedName>
        <fullName evidence="3">DUF2339 domain-containing protein</fullName>
    </submittedName>
</protein>
<evidence type="ECO:0000313" key="4">
    <source>
        <dbReference type="Proteomes" id="UP000598350"/>
    </source>
</evidence>
<gene>
    <name evidence="3" type="ORF">HPE63_10395</name>
</gene>
<dbReference type="Proteomes" id="UP000598350">
    <property type="component" value="Unassembled WGS sequence"/>
</dbReference>
<evidence type="ECO:0000256" key="1">
    <source>
        <dbReference type="SAM" id="Coils"/>
    </source>
</evidence>
<feature type="transmembrane region" description="Helical" evidence="2">
    <location>
        <begin position="221"/>
        <end position="238"/>
    </location>
</feature>
<keyword evidence="2" id="KW-0472">Membrane</keyword>
<evidence type="ECO:0000256" key="2">
    <source>
        <dbReference type="SAM" id="Phobius"/>
    </source>
</evidence>
<feature type="transmembrane region" description="Helical" evidence="2">
    <location>
        <begin position="170"/>
        <end position="190"/>
    </location>
</feature>
<feature type="transmembrane region" description="Helical" evidence="2">
    <location>
        <begin position="512"/>
        <end position="534"/>
    </location>
</feature>
<feature type="transmembrane region" description="Helical" evidence="2">
    <location>
        <begin position="432"/>
        <end position="449"/>
    </location>
</feature>
<feature type="transmembrane region" description="Helical" evidence="2">
    <location>
        <begin position="353"/>
        <end position="376"/>
    </location>
</feature>
<dbReference type="PANTHER" id="PTHR38434">
    <property type="entry name" value="BLL2549 PROTEIN"/>
    <property type="match status" value="1"/>
</dbReference>
<dbReference type="InterPro" id="IPR014600">
    <property type="entry name" value="UCP035905_mem"/>
</dbReference>
<proteinExistence type="predicted"/>
<feature type="transmembrane region" description="Helical" evidence="2">
    <location>
        <begin position="591"/>
        <end position="613"/>
    </location>
</feature>
<dbReference type="Pfam" id="PF10101">
    <property type="entry name" value="DUF2339"/>
    <property type="match status" value="1"/>
</dbReference>
<sequence length="787" mass="89936">MSDHQHRIEQLNQKLEALLSKQEGFAKELMALYREIEDLKTGNERSAIEQVIQPQIEKEQHQPTSVPKEDVIKENAKEPIASPQAKNDVLIEVRPKSKTKSNWEKFIGENLINKIGIIITVLGVAIGAKYSIENNLISPLTRIILGYLVGLGLIGFGIKLKAKYENYSAVLVSGALAILYFITFAAYSFYDLFPQPMAFVLMPIFTAFGVVAALNYNKQVIAHIGLVGAYAVPFLLSNDSGNPQILFGYMGIINIGILVIAYKKYWKPLYYSSFIFTWLIYGSWIGFSFNYEEHYTTALIFLSLFFLIFYATFLSYKLKASEKFKKSDIVLLLLNSFIFYGFGYGLLSQNETGMQLLGVFTLCNAILHFIVSLMIFKRKLADRNLYYLVSGLVLVFLTIAIPVQLDGNWVTLLWAFEAALLFWIGRKKNVVVYEYLSYPLMILALFGLLQDWTSSYAFNQFTETPMKPILNVTFMSSMLFLVSFGFINWINTIPHQAEVTSAKTTIGKIMSFAIPSILLFGLYMGFFLEIQLYWDALYYGSEVAIADENQYEYFKYNPDLKSMGNIWLFNYSLLFIAILNLVNIGKIQNRVLGIISLTIGLFTLYAFLSLGLYELSELREGYIEQTDAEYYETGYLNVVIRYISFAFLGFLLFSLYRLIRQSFMKINFSKPFEILLHISILWVASSELLHWMDISGATQGYKLGLSILWGLYSLVLIILGIWKNKKYLRLGAIILFGITLIKLFFYDIASLNTISKTIVFVSLGILLLIISFLYNKYKLRISDEDAN</sequence>
<keyword evidence="1" id="KW-0175">Coiled coil</keyword>
<evidence type="ECO:0000313" key="3">
    <source>
        <dbReference type="EMBL" id="MBD0851079.1"/>
    </source>
</evidence>
<keyword evidence="2" id="KW-1133">Transmembrane helix</keyword>
<feature type="transmembrane region" description="Helical" evidence="2">
    <location>
        <begin position="409"/>
        <end position="425"/>
    </location>
</feature>
<feature type="transmembrane region" description="Helical" evidence="2">
    <location>
        <begin position="639"/>
        <end position="659"/>
    </location>
</feature>
<feature type="transmembrane region" description="Helical" evidence="2">
    <location>
        <begin position="295"/>
        <end position="316"/>
    </location>
</feature>
<feature type="transmembrane region" description="Helical" evidence="2">
    <location>
        <begin position="703"/>
        <end position="722"/>
    </location>
</feature>
<feature type="transmembrane region" description="Helical" evidence="2">
    <location>
        <begin position="385"/>
        <end position="403"/>
    </location>
</feature>
<feature type="coiled-coil region" evidence="1">
    <location>
        <begin position="1"/>
        <end position="28"/>
    </location>
</feature>
<keyword evidence="4" id="KW-1185">Reference proteome</keyword>
<feature type="transmembrane region" description="Helical" evidence="2">
    <location>
        <begin position="727"/>
        <end position="745"/>
    </location>
</feature>
<feature type="transmembrane region" description="Helical" evidence="2">
    <location>
        <begin position="244"/>
        <end position="262"/>
    </location>
</feature>
<reference evidence="3 4" key="1">
    <citation type="submission" date="2020-05" db="EMBL/GenBank/DDBJ databases">
        <title>The draft genome sequence of Maribacter arenosus CAU 1321.</title>
        <authorList>
            <person name="Mu L."/>
        </authorList>
    </citation>
    <scope>NUCLEOTIDE SEQUENCE [LARGE SCALE GENOMIC DNA]</scope>
    <source>
        <strain evidence="3 4">CAU 1321</strain>
    </source>
</reference>
<comment type="caution">
    <text evidence="3">The sequence shown here is derived from an EMBL/GenBank/DDBJ whole genome shotgun (WGS) entry which is preliminary data.</text>
</comment>
<dbReference type="PIRSF" id="PIRSF035905">
    <property type="entry name" value="UCP035905_mp"/>
    <property type="match status" value="1"/>
</dbReference>
<dbReference type="InterPro" id="IPR019286">
    <property type="entry name" value="DUF2339_TM"/>
</dbReference>
<dbReference type="EMBL" id="JABTCG010000003">
    <property type="protein sequence ID" value="MBD0851079.1"/>
    <property type="molecule type" value="Genomic_DNA"/>
</dbReference>
<feature type="transmembrane region" description="Helical" evidence="2">
    <location>
        <begin position="671"/>
        <end position="691"/>
    </location>
</feature>
<feature type="transmembrane region" description="Helical" evidence="2">
    <location>
        <begin position="328"/>
        <end position="347"/>
    </location>
</feature>
<dbReference type="PANTHER" id="PTHR38434:SF1">
    <property type="entry name" value="BLL2549 PROTEIN"/>
    <property type="match status" value="1"/>
</dbReference>
<feature type="transmembrane region" description="Helical" evidence="2">
    <location>
        <begin position="136"/>
        <end position="158"/>
    </location>
</feature>
<feature type="transmembrane region" description="Helical" evidence="2">
    <location>
        <begin position="566"/>
        <end position="584"/>
    </location>
</feature>
<accession>A0ABR7VBN4</accession>